<feature type="transmembrane region" description="Helical" evidence="1">
    <location>
        <begin position="126"/>
        <end position="144"/>
    </location>
</feature>
<keyword evidence="3" id="KW-1185">Reference proteome</keyword>
<evidence type="ECO:0000256" key="1">
    <source>
        <dbReference type="SAM" id="Phobius"/>
    </source>
</evidence>
<protein>
    <submittedName>
        <fullName evidence="2">Uncharacterized protein</fullName>
    </submittedName>
</protein>
<keyword evidence="1" id="KW-0812">Transmembrane</keyword>
<proteinExistence type="predicted"/>
<feature type="transmembrane region" description="Helical" evidence="1">
    <location>
        <begin position="103"/>
        <end position="120"/>
    </location>
</feature>
<evidence type="ECO:0000313" key="2">
    <source>
        <dbReference type="EMBL" id="CAH2102031.1"/>
    </source>
</evidence>
<dbReference type="EMBL" id="CAKOGL010000025">
    <property type="protein sequence ID" value="CAH2102031.1"/>
    <property type="molecule type" value="Genomic_DNA"/>
</dbReference>
<keyword evidence="1" id="KW-0472">Membrane</keyword>
<accession>A0AAU9UR59</accession>
<reference evidence="2" key="1">
    <citation type="submission" date="2022-03" db="EMBL/GenBank/DDBJ databases">
        <authorList>
            <person name="Tunstrom K."/>
        </authorList>
    </citation>
    <scope>NUCLEOTIDE SEQUENCE</scope>
</reference>
<organism evidence="2 3">
    <name type="scientific">Euphydryas editha</name>
    <name type="common">Edith's checkerspot</name>
    <dbReference type="NCBI Taxonomy" id="104508"/>
    <lineage>
        <taxon>Eukaryota</taxon>
        <taxon>Metazoa</taxon>
        <taxon>Ecdysozoa</taxon>
        <taxon>Arthropoda</taxon>
        <taxon>Hexapoda</taxon>
        <taxon>Insecta</taxon>
        <taxon>Pterygota</taxon>
        <taxon>Neoptera</taxon>
        <taxon>Endopterygota</taxon>
        <taxon>Lepidoptera</taxon>
        <taxon>Glossata</taxon>
        <taxon>Ditrysia</taxon>
        <taxon>Papilionoidea</taxon>
        <taxon>Nymphalidae</taxon>
        <taxon>Nymphalinae</taxon>
        <taxon>Euphydryas</taxon>
    </lineage>
</organism>
<dbReference type="AlphaFoldDB" id="A0AAU9UR59"/>
<name>A0AAU9UR59_EUPED</name>
<gene>
    <name evidence="2" type="ORF">EEDITHA_LOCUS16722</name>
</gene>
<dbReference type="Proteomes" id="UP001153954">
    <property type="component" value="Unassembled WGS sequence"/>
</dbReference>
<evidence type="ECO:0000313" key="3">
    <source>
        <dbReference type="Proteomes" id="UP001153954"/>
    </source>
</evidence>
<sequence>MLAKTLPLESTNTILIFLGMLDLSTINADKRLIKKNLVLSVILATSLIDGIAEDMYTEGCQWQKTILGHTFTMSRNTCLDTRDSATKSAVTIFKTWIQSHEEAQVMIASILVVVGLWWLVRAVLALVINLICPVLVVLLAVVCIPQLRTPLLGQNYPLLANVMREILLKMAENLKT</sequence>
<keyword evidence="1" id="KW-1133">Transmembrane helix</keyword>
<comment type="caution">
    <text evidence="2">The sequence shown here is derived from an EMBL/GenBank/DDBJ whole genome shotgun (WGS) entry which is preliminary data.</text>
</comment>